<keyword evidence="2" id="KW-1185">Reference proteome</keyword>
<evidence type="ECO:0000313" key="1">
    <source>
        <dbReference type="EMBL" id="RIA79533.1"/>
    </source>
</evidence>
<name>A0A397RZD5_9GLOM</name>
<comment type="caution">
    <text evidence="1">The sequence shown here is derived from an EMBL/GenBank/DDBJ whole genome shotgun (WGS) entry which is preliminary data.</text>
</comment>
<dbReference type="STRING" id="658196.A0A397RZD5"/>
<gene>
    <name evidence="1" type="ORF">C1645_794158</name>
</gene>
<dbReference type="InterPro" id="IPR013757">
    <property type="entry name" value="Topo_IIA_A_a_sf"/>
</dbReference>
<dbReference type="GO" id="GO:0003918">
    <property type="term" value="F:DNA topoisomerase type II (double strand cut, ATP-hydrolyzing) activity"/>
    <property type="evidence" value="ECO:0007669"/>
    <property type="project" value="InterPro"/>
</dbReference>
<accession>A0A397RZD5</accession>
<organism evidence="1 2">
    <name type="scientific">Glomus cerebriforme</name>
    <dbReference type="NCBI Taxonomy" id="658196"/>
    <lineage>
        <taxon>Eukaryota</taxon>
        <taxon>Fungi</taxon>
        <taxon>Fungi incertae sedis</taxon>
        <taxon>Mucoromycota</taxon>
        <taxon>Glomeromycotina</taxon>
        <taxon>Glomeromycetes</taxon>
        <taxon>Glomerales</taxon>
        <taxon>Glomeraceae</taxon>
        <taxon>Glomus</taxon>
    </lineage>
</organism>
<dbReference type="GO" id="GO:0005524">
    <property type="term" value="F:ATP binding"/>
    <property type="evidence" value="ECO:0007669"/>
    <property type="project" value="InterPro"/>
</dbReference>
<reference evidence="1 2" key="1">
    <citation type="submission" date="2018-06" db="EMBL/GenBank/DDBJ databases">
        <title>Comparative genomics reveals the genomic features of Rhizophagus irregularis, R. cerebriforme, R. diaphanum and Gigaspora rosea, and their symbiotic lifestyle signature.</title>
        <authorList>
            <person name="Morin E."/>
            <person name="San Clemente H."/>
            <person name="Chen E.C.H."/>
            <person name="De La Providencia I."/>
            <person name="Hainaut M."/>
            <person name="Kuo A."/>
            <person name="Kohler A."/>
            <person name="Murat C."/>
            <person name="Tang N."/>
            <person name="Roy S."/>
            <person name="Loubradou J."/>
            <person name="Henrissat B."/>
            <person name="Grigoriev I.V."/>
            <person name="Corradi N."/>
            <person name="Roux C."/>
            <person name="Martin F.M."/>
        </authorList>
    </citation>
    <scope>NUCLEOTIDE SEQUENCE [LARGE SCALE GENOMIC DNA]</scope>
    <source>
        <strain evidence="1 2">DAOM 227022</strain>
    </source>
</reference>
<protein>
    <submittedName>
        <fullName evidence="1">Uncharacterized protein</fullName>
    </submittedName>
</protein>
<sequence>MIKILVVEVRRLRNKARLIQMKINRELEFEGLSRSDIIELLEKEDFERFVDDKDVYDDKDFSNGHDIIV</sequence>
<dbReference type="Gene3D" id="1.10.268.10">
    <property type="entry name" value="Topoisomerase, domain 3"/>
    <property type="match status" value="1"/>
</dbReference>
<dbReference type="GO" id="GO:0003677">
    <property type="term" value="F:DNA binding"/>
    <property type="evidence" value="ECO:0007669"/>
    <property type="project" value="InterPro"/>
</dbReference>
<proteinExistence type="predicted"/>
<dbReference type="AlphaFoldDB" id="A0A397RZD5"/>
<dbReference type="EMBL" id="QKYT01001254">
    <property type="protein sequence ID" value="RIA79533.1"/>
    <property type="molecule type" value="Genomic_DNA"/>
</dbReference>
<dbReference type="Proteomes" id="UP000265703">
    <property type="component" value="Unassembled WGS sequence"/>
</dbReference>
<evidence type="ECO:0000313" key="2">
    <source>
        <dbReference type="Proteomes" id="UP000265703"/>
    </source>
</evidence>